<reference evidence="1 2" key="1">
    <citation type="submission" date="2012-10" db="EMBL/GenBank/DDBJ databases">
        <title>Genome sequencing and analysis of entomopathogenic fungi Beauveria bassiana D1-5.</title>
        <authorList>
            <person name="Li Q."/>
            <person name="Wang L."/>
            <person name="Zhang Z."/>
            <person name="Wang Q."/>
            <person name="Ren J."/>
            <person name="Wang M."/>
            <person name="Xu W."/>
            <person name="Wang J."/>
            <person name="Lu Y."/>
            <person name="Du Q."/>
            <person name="Sun Z."/>
        </authorList>
    </citation>
    <scope>NUCLEOTIDE SEQUENCE [LARGE SCALE GENOMIC DNA]</scope>
    <source>
        <strain evidence="1 2">D1-5</strain>
    </source>
</reference>
<comment type="caution">
    <text evidence="1">The sequence shown here is derived from an EMBL/GenBank/DDBJ whole genome shotgun (WGS) entry which is preliminary data.</text>
</comment>
<gene>
    <name evidence="1" type="ORF">BBAD15_g12057</name>
</gene>
<organism evidence="1 2">
    <name type="scientific">Beauveria bassiana D1-5</name>
    <dbReference type="NCBI Taxonomy" id="1245745"/>
    <lineage>
        <taxon>Eukaryota</taxon>
        <taxon>Fungi</taxon>
        <taxon>Dikarya</taxon>
        <taxon>Ascomycota</taxon>
        <taxon>Pezizomycotina</taxon>
        <taxon>Sordariomycetes</taxon>
        <taxon>Hypocreomycetidae</taxon>
        <taxon>Hypocreales</taxon>
        <taxon>Cordycipitaceae</taxon>
        <taxon>Beauveria</taxon>
    </lineage>
</organism>
<evidence type="ECO:0000313" key="2">
    <source>
        <dbReference type="Proteomes" id="UP000030106"/>
    </source>
</evidence>
<dbReference type="AlphaFoldDB" id="A0A0A2VPK7"/>
<dbReference type="HOGENOM" id="CLU_1348706_0_0_1"/>
<protein>
    <submittedName>
        <fullName evidence="1">Uncharacterized protein</fullName>
    </submittedName>
</protein>
<proteinExistence type="predicted"/>
<accession>A0A0A2VPK7</accession>
<dbReference type="Proteomes" id="UP000030106">
    <property type="component" value="Unassembled WGS sequence"/>
</dbReference>
<evidence type="ECO:0000313" key="1">
    <source>
        <dbReference type="EMBL" id="KGQ02729.1"/>
    </source>
</evidence>
<dbReference type="EMBL" id="ANFO01001394">
    <property type="protein sequence ID" value="KGQ02729.1"/>
    <property type="molecule type" value="Genomic_DNA"/>
</dbReference>
<name>A0A0A2VPK7_BEABA</name>
<sequence>MSTAPRPTPGQWLGTSDTSFRLSTAPTNAANDVACIVSGLKLVAHSGLPTAWRKQKIVRVVADRAVSPVILLHKRVLPQSELGRLPVGQGVLPHRSLQEILNVRAVDVVGLARQGADEAHAPVAHPKQRHDVGTLVAEKLSLSEPRPAWAFVPTCPSMRCFGPSSRSARQLKQSCSTPVRSTTVLKWCIAQIPRRSGSRGSVD</sequence>